<dbReference type="Proteomes" id="UP000188627">
    <property type="component" value="Unassembled WGS sequence"/>
</dbReference>
<comment type="caution">
    <text evidence="2">The sequence shown here is derived from an EMBL/GenBank/DDBJ whole genome shotgun (WGS) entry which is preliminary data.</text>
</comment>
<keyword evidence="1" id="KW-1133">Transmembrane helix</keyword>
<evidence type="ECO:0000313" key="3">
    <source>
        <dbReference type="Proteomes" id="UP000188627"/>
    </source>
</evidence>
<reference evidence="3" key="1">
    <citation type="submission" date="2017-01" db="EMBL/GenBank/DDBJ databases">
        <title>Draft genome of the species Salinivibrio sharmensis.</title>
        <authorList>
            <person name="Lopez-Hermoso C."/>
            <person name="De La Haba R."/>
            <person name="Sanchez-Porro C."/>
            <person name="Ventosa A."/>
        </authorList>
    </citation>
    <scope>NUCLEOTIDE SEQUENCE [LARGE SCALE GENOMIC DNA]</scope>
    <source>
        <strain evidence="3">CBH463</strain>
    </source>
</reference>
<keyword evidence="1" id="KW-0812">Transmembrane</keyword>
<dbReference type="EMBL" id="MUFC01000006">
    <property type="protein sequence ID" value="OOE88677.1"/>
    <property type="molecule type" value="Genomic_DNA"/>
</dbReference>
<protein>
    <recommendedName>
        <fullName evidence="4">Amino acid permease/ SLC12A domain-containing protein</fullName>
    </recommendedName>
</protein>
<organism evidence="2 3">
    <name type="scientific">Salinivibrio sharmensis</name>
    <dbReference type="NCBI Taxonomy" id="390883"/>
    <lineage>
        <taxon>Bacteria</taxon>
        <taxon>Pseudomonadati</taxon>
        <taxon>Pseudomonadota</taxon>
        <taxon>Gammaproteobacteria</taxon>
        <taxon>Vibrionales</taxon>
        <taxon>Vibrionaceae</taxon>
        <taxon>Salinivibrio</taxon>
    </lineage>
</organism>
<proteinExistence type="predicted"/>
<evidence type="ECO:0000256" key="1">
    <source>
        <dbReference type="SAM" id="Phobius"/>
    </source>
</evidence>
<accession>A0ABX3KHU5</accession>
<sequence>MPVTISTNFNTGANFGFDVRWRRATGARPAWVFMIYIVLALMPTYANGAIGACVSRRESIRSSN</sequence>
<keyword evidence="1" id="KW-0472">Membrane</keyword>
<feature type="transmembrane region" description="Helical" evidence="1">
    <location>
        <begin position="30"/>
        <end position="54"/>
    </location>
</feature>
<gene>
    <name evidence="2" type="ORF">BZG74_08270</name>
</gene>
<evidence type="ECO:0000313" key="2">
    <source>
        <dbReference type="EMBL" id="OOE88677.1"/>
    </source>
</evidence>
<name>A0ABX3KHU5_9GAMM</name>
<evidence type="ECO:0008006" key="4">
    <source>
        <dbReference type="Google" id="ProtNLM"/>
    </source>
</evidence>
<keyword evidence="3" id="KW-1185">Reference proteome</keyword>